<protein>
    <submittedName>
        <fullName evidence="2">Uncharacterized protein</fullName>
    </submittedName>
</protein>
<proteinExistence type="predicted"/>
<name>A0AAV7FZA0_DENCH</name>
<gene>
    <name evidence="2" type="ORF">IEQ34_020108</name>
</gene>
<accession>A0AAV7FZA0</accession>
<comment type="caution">
    <text evidence="2">The sequence shown here is derived from an EMBL/GenBank/DDBJ whole genome shotgun (WGS) entry which is preliminary data.</text>
</comment>
<organism evidence="2 3">
    <name type="scientific">Dendrobium chrysotoxum</name>
    <name type="common">Orchid</name>
    <dbReference type="NCBI Taxonomy" id="161865"/>
    <lineage>
        <taxon>Eukaryota</taxon>
        <taxon>Viridiplantae</taxon>
        <taxon>Streptophyta</taxon>
        <taxon>Embryophyta</taxon>
        <taxon>Tracheophyta</taxon>
        <taxon>Spermatophyta</taxon>
        <taxon>Magnoliopsida</taxon>
        <taxon>Liliopsida</taxon>
        <taxon>Asparagales</taxon>
        <taxon>Orchidaceae</taxon>
        <taxon>Epidendroideae</taxon>
        <taxon>Malaxideae</taxon>
        <taxon>Dendrobiinae</taxon>
        <taxon>Dendrobium</taxon>
    </lineage>
</organism>
<dbReference type="EMBL" id="JAGFBR010000018">
    <property type="protein sequence ID" value="KAH0449416.1"/>
    <property type="molecule type" value="Genomic_DNA"/>
</dbReference>
<feature type="compositionally biased region" description="Polar residues" evidence="1">
    <location>
        <begin position="118"/>
        <end position="131"/>
    </location>
</feature>
<feature type="region of interest" description="Disordered" evidence="1">
    <location>
        <begin position="107"/>
        <end position="148"/>
    </location>
</feature>
<keyword evidence="3" id="KW-1185">Reference proteome</keyword>
<dbReference type="AlphaFoldDB" id="A0AAV7FZA0"/>
<evidence type="ECO:0000313" key="3">
    <source>
        <dbReference type="Proteomes" id="UP000775213"/>
    </source>
</evidence>
<dbReference type="Proteomes" id="UP000775213">
    <property type="component" value="Unassembled WGS sequence"/>
</dbReference>
<evidence type="ECO:0000313" key="2">
    <source>
        <dbReference type="EMBL" id="KAH0449416.1"/>
    </source>
</evidence>
<evidence type="ECO:0000256" key="1">
    <source>
        <dbReference type="SAM" id="MobiDB-lite"/>
    </source>
</evidence>
<reference evidence="2 3" key="1">
    <citation type="journal article" date="2021" name="Hortic Res">
        <title>Chromosome-scale assembly of the Dendrobium chrysotoxum genome enhances the understanding of orchid evolution.</title>
        <authorList>
            <person name="Zhang Y."/>
            <person name="Zhang G.Q."/>
            <person name="Zhang D."/>
            <person name="Liu X.D."/>
            <person name="Xu X.Y."/>
            <person name="Sun W.H."/>
            <person name="Yu X."/>
            <person name="Zhu X."/>
            <person name="Wang Z.W."/>
            <person name="Zhao X."/>
            <person name="Zhong W.Y."/>
            <person name="Chen H."/>
            <person name="Yin W.L."/>
            <person name="Huang T."/>
            <person name="Niu S.C."/>
            <person name="Liu Z.J."/>
        </authorList>
    </citation>
    <scope>NUCLEOTIDE SEQUENCE [LARGE SCALE GENOMIC DNA]</scope>
    <source>
        <strain evidence="2">Lindl</strain>
    </source>
</reference>
<sequence length="148" mass="16502">MPVRCLGDGNDLILRYITLPAIGYVGTYCAAEHHRLLAYQSHLQPNNPFVYIFALNSWSHSLLKNMPTNQPRNKKDKAAESLAFVASGASALDCETELAAMVRAKNTCHSKGRKREGSSNQLISWRTTFSNDSERMRSMSFPPATPNQ</sequence>